<feature type="transmembrane region" description="Helical" evidence="3">
    <location>
        <begin position="140"/>
        <end position="158"/>
    </location>
</feature>
<protein>
    <submittedName>
        <fullName evidence="4">Uncharacterized protein</fullName>
    </submittedName>
</protein>
<dbReference type="GO" id="GO:0005886">
    <property type="term" value="C:plasma membrane"/>
    <property type="evidence" value="ECO:0007669"/>
    <property type="project" value="TreeGrafter"/>
</dbReference>
<gene>
    <name evidence="4" type="ORF">P344_00660</name>
</gene>
<feature type="transmembrane region" description="Helical" evidence="3">
    <location>
        <begin position="95"/>
        <end position="120"/>
    </location>
</feature>
<feature type="transmembrane region" description="Helical" evidence="3">
    <location>
        <begin position="7"/>
        <end position="30"/>
    </location>
</feature>
<accession>W6ALD1</accession>
<reference evidence="4 5" key="1">
    <citation type="submission" date="2013-09" db="EMBL/GenBank/DDBJ databases">
        <title>Complete genome sequence of Spiroplasma mirum suckling mouse cataract agent.</title>
        <authorList>
            <person name="Landry C.A."/>
            <person name="Bastian F.O."/>
            <person name="Thune R.L."/>
        </authorList>
    </citation>
    <scope>NUCLEOTIDE SEQUENCE [LARGE SCALE GENOMIC DNA]</scope>
    <source>
        <strain evidence="4 5">SMCA</strain>
    </source>
</reference>
<keyword evidence="5" id="KW-1185">Reference proteome</keyword>
<proteinExistence type="predicted"/>
<evidence type="ECO:0000313" key="5">
    <source>
        <dbReference type="Proteomes" id="UP000019260"/>
    </source>
</evidence>
<dbReference type="RefSeq" id="WP_236681396.1">
    <property type="nucleotide sequence ID" value="NZ_CP002082.1"/>
</dbReference>
<organism evidence="4 5">
    <name type="scientific">Spiroplasma mirum ATCC 29335</name>
    <dbReference type="NCBI Taxonomy" id="838561"/>
    <lineage>
        <taxon>Bacteria</taxon>
        <taxon>Bacillati</taxon>
        <taxon>Mycoplasmatota</taxon>
        <taxon>Mollicutes</taxon>
        <taxon>Entomoplasmatales</taxon>
        <taxon>Spiroplasmataceae</taxon>
        <taxon>Spiroplasma</taxon>
    </lineage>
</organism>
<dbReference type="STRING" id="838561.P344_00660"/>
<name>W6ALD1_9MOLU</name>
<feature type="transmembrane region" description="Helical" evidence="3">
    <location>
        <begin position="165"/>
        <end position="185"/>
    </location>
</feature>
<dbReference type="HOGENOM" id="CLU_1453562_0_0_14"/>
<keyword evidence="3" id="KW-0812">Transmembrane</keyword>
<evidence type="ECO:0000256" key="1">
    <source>
        <dbReference type="ARBA" id="ARBA00004127"/>
    </source>
</evidence>
<dbReference type="eggNOG" id="COG2252">
    <property type="taxonomic scope" value="Bacteria"/>
</dbReference>
<dbReference type="InterPro" id="IPR045018">
    <property type="entry name" value="Azg-like"/>
</dbReference>
<evidence type="ECO:0000256" key="3">
    <source>
        <dbReference type="SAM" id="Phobius"/>
    </source>
</evidence>
<dbReference type="EMBL" id="CP006720">
    <property type="protein sequence ID" value="AHI57505.1"/>
    <property type="molecule type" value="Genomic_DNA"/>
</dbReference>
<dbReference type="GO" id="GO:0005345">
    <property type="term" value="F:purine nucleobase transmembrane transporter activity"/>
    <property type="evidence" value="ECO:0007669"/>
    <property type="project" value="TreeGrafter"/>
</dbReference>
<dbReference type="KEGG" id="smia:P344_00660"/>
<dbReference type="PATRIC" id="fig|838561.3.peg.128"/>
<evidence type="ECO:0000256" key="2">
    <source>
        <dbReference type="ARBA" id="ARBA00022448"/>
    </source>
</evidence>
<dbReference type="PANTHER" id="PTHR43337">
    <property type="entry name" value="XANTHINE/URACIL PERMEASE C887.17-RELATED"/>
    <property type="match status" value="1"/>
</dbReference>
<dbReference type="GO" id="GO:0012505">
    <property type="term" value="C:endomembrane system"/>
    <property type="evidence" value="ECO:0007669"/>
    <property type="project" value="UniProtKB-SubCell"/>
</dbReference>
<dbReference type="PANTHER" id="PTHR43337:SF1">
    <property type="entry name" value="XANTHINE_URACIL PERMEASE C887.17-RELATED"/>
    <property type="match status" value="1"/>
</dbReference>
<keyword evidence="2" id="KW-0813">Transport</keyword>
<dbReference type="AlphaFoldDB" id="W6ALD1"/>
<sequence>MMLVITCHFFGFISIAIAAFVATFIMGLSANRPVGLGPGMGLNAIFTFNVAKNGIGYQGALIAVMISSLIFCVISSTKLRTLIIGAIPQLIKLAIGSGIGFFIAYLGLYNIGLVGANAVSNGGVIYNGVIPVVELGNLKINWPVILMGLGVLILIFILHFKKIPGAIAIAIIVVLGVSLIVGNVVK</sequence>
<keyword evidence="3" id="KW-0472">Membrane</keyword>
<evidence type="ECO:0000313" key="4">
    <source>
        <dbReference type="EMBL" id="AHI57505.1"/>
    </source>
</evidence>
<keyword evidence="3" id="KW-1133">Transmembrane helix</keyword>
<comment type="subcellular location">
    <subcellularLocation>
        <location evidence="1">Endomembrane system</location>
        <topology evidence="1">Multi-pass membrane protein</topology>
    </subcellularLocation>
</comment>
<dbReference type="Proteomes" id="UP000019260">
    <property type="component" value="Chromosome"/>
</dbReference>
<feature type="transmembrane region" description="Helical" evidence="3">
    <location>
        <begin position="55"/>
        <end position="74"/>
    </location>
</feature>